<proteinExistence type="predicted"/>
<name>A0AAW1THQ8_9CUCU</name>
<gene>
    <name evidence="1" type="ORF">WA026_003611</name>
</gene>
<accession>A0AAW1THQ8</accession>
<evidence type="ECO:0000313" key="2">
    <source>
        <dbReference type="Proteomes" id="UP001431783"/>
    </source>
</evidence>
<dbReference type="Proteomes" id="UP001431783">
    <property type="component" value="Unassembled WGS sequence"/>
</dbReference>
<organism evidence="1 2">
    <name type="scientific">Henosepilachna vigintioctopunctata</name>
    <dbReference type="NCBI Taxonomy" id="420089"/>
    <lineage>
        <taxon>Eukaryota</taxon>
        <taxon>Metazoa</taxon>
        <taxon>Ecdysozoa</taxon>
        <taxon>Arthropoda</taxon>
        <taxon>Hexapoda</taxon>
        <taxon>Insecta</taxon>
        <taxon>Pterygota</taxon>
        <taxon>Neoptera</taxon>
        <taxon>Endopterygota</taxon>
        <taxon>Coleoptera</taxon>
        <taxon>Polyphaga</taxon>
        <taxon>Cucujiformia</taxon>
        <taxon>Coccinelloidea</taxon>
        <taxon>Coccinellidae</taxon>
        <taxon>Epilachninae</taxon>
        <taxon>Epilachnini</taxon>
        <taxon>Henosepilachna</taxon>
    </lineage>
</organism>
<reference evidence="1 2" key="1">
    <citation type="submission" date="2023-03" db="EMBL/GenBank/DDBJ databases">
        <title>Genome insight into feeding habits of ladybird beetles.</title>
        <authorList>
            <person name="Li H.-S."/>
            <person name="Huang Y.-H."/>
            <person name="Pang H."/>
        </authorList>
    </citation>
    <scope>NUCLEOTIDE SEQUENCE [LARGE SCALE GENOMIC DNA]</scope>
    <source>
        <strain evidence="1">SYSU_2023b</strain>
        <tissue evidence="1">Whole body</tissue>
    </source>
</reference>
<keyword evidence="2" id="KW-1185">Reference proteome</keyword>
<comment type="caution">
    <text evidence="1">The sequence shown here is derived from an EMBL/GenBank/DDBJ whole genome shotgun (WGS) entry which is preliminary data.</text>
</comment>
<evidence type="ECO:0000313" key="1">
    <source>
        <dbReference type="EMBL" id="KAK9869891.1"/>
    </source>
</evidence>
<dbReference type="EMBL" id="JARQZJ010000001">
    <property type="protein sequence ID" value="KAK9869891.1"/>
    <property type="molecule type" value="Genomic_DNA"/>
</dbReference>
<dbReference type="AlphaFoldDB" id="A0AAW1THQ8"/>
<sequence>MSTRNYLSQISVENKVFVQPISVNYQHKVKRRRTDICQTRNEYLLGIEVILKLKFNVIKLDEAIHNNSSLYRISTDFDYHLQVCDPSMTPHGINLISNLTFGDFVI</sequence>
<protein>
    <submittedName>
        <fullName evidence="1">Uncharacterized protein</fullName>
    </submittedName>
</protein>